<proteinExistence type="predicted"/>
<dbReference type="AlphaFoldDB" id="A0A0R3KUT8"/>
<comment type="caution">
    <text evidence="1">The sequence shown here is derived from an EMBL/GenBank/DDBJ whole genome shotgun (WGS) entry which is preliminary data.</text>
</comment>
<evidence type="ECO:0000313" key="2">
    <source>
        <dbReference type="Proteomes" id="UP000051913"/>
    </source>
</evidence>
<reference evidence="1 2" key="1">
    <citation type="submission" date="2014-03" db="EMBL/GenBank/DDBJ databases">
        <title>Bradyrhizobium valentinum sp. nov., isolated from effective nodules of Lupinus mariae-josephae, a lupine endemic of basic-lime soils in Eastern Spain.</title>
        <authorList>
            <person name="Duran D."/>
            <person name="Rey L."/>
            <person name="Navarro A."/>
            <person name="Busquets A."/>
            <person name="Imperial J."/>
            <person name="Ruiz-Argueso T."/>
        </authorList>
    </citation>
    <scope>NUCLEOTIDE SEQUENCE [LARGE SCALE GENOMIC DNA]</scope>
    <source>
        <strain evidence="1 2">LmjM3</strain>
    </source>
</reference>
<name>A0A0R3KUT8_9BRAD</name>
<sequence>MEKQVIFRDYMEQQAQDHNDIQTYSRAALDHLVADAVTATRRYAGFNVVKTAQTEIQIAPGRFYDVAGAVFLRSSTTVQSLIASLPAVAQRKVLISVFGSENETDVEERDFLVDVDTGRTEPDAVATTRSRDAVIAITAGTESSDPQAPATPIGHAAIAYVTLDPTQVVSVQMLGEFQVASTEVLDTRADALETFRDQIGPRVASLASDLAALAALIRASASQFDVGMLFRDLAEVKEKVGLPATYSQYGADYFIEPSDSDIDDGQSLGYDALTEMGARFAAANSDIFEISLFSANDPNAAYQGGLLLPKYTSEVKLTVNAYHDDLGIAQYGYQTYELVERKIKKERLRYGGGYTQCTNGAILRSQQGEVAPWWLPNFQTFQQTTVQRHGFIQVDNWWHDTWTESYWELETIDHTITGAQIAQTFLVANDMWATRLGFYVTAKAAQENIVVSLCEVTNGMPDLDKVILHQVHNAASIVVGWNRVDIVPTFLERGKRYAIVLTSNANHRIGMAYGQRYLDGTFFYSTDGAYYLGDLMKDMLFEVWGAKFNAAQATIEFAPINLDGGLRNIDITAGTIVPASCEMIYEMRPNGSGEWQPLTVTNVSALNGAPPLCQFRARFIGTRDVQAGLMLTGSRVYVSRPKTAFKHISEAQTLATPSSNIYVRCMLERFDETPHDFTCKLRVGAADVDPVSVVDEVIDANLKRINRTFRFTPASTANFTIQMIAATNSPANVFHVAARTFWSL</sequence>
<organism evidence="1 2">
    <name type="scientific">Bradyrhizobium valentinum</name>
    <dbReference type="NCBI Taxonomy" id="1518501"/>
    <lineage>
        <taxon>Bacteria</taxon>
        <taxon>Pseudomonadati</taxon>
        <taxon>Pseudomonadota</taxon>
        <taxon>Alphaproteobacteria</taxon>
        <taxon>Hyphomicrobiales</taxon>
        <taxon>Nitrobacteraceae</taxon>
        <taxon>Bradyrhizobium</taxon>
    </lineage>
</organism>
<dbReference type="Proteomes" id="UP000051913">
    <property type="component" value="Unassembled WGS sequence"/>
</dbReference>
<dbReference type="EMBL" id="LLXX01000173">
    <property type="protein sequence ID" value="KRQ99280.1"/>
    <property type="molecule type" value="Genomic_DNA"/>
</dbReference>
<evidence type="ECO:0000313" key="1">
    <source>
        <dbReference type="EMBL" id="KRQ99280.1"/>
    </source>
</evidence>
<dbReference type="RefSeq" id="WP_057853932.1">
    <property type="nucleotide sequence ID" value="NZ_LLXX01000173.1"/>
</dbReference>
<accession>A0A0R3KUT8</accession>
<gene>
    <name evidence="1" type="ORF">CP49_11835</name>
</gene>
<keyword evidence="2" id="KW-1185">Reference proteome</keyword>
<protein>
    <submittedName>
        <fullName evidence="1">Uncharacterized protein</fullName>
    </submittedName>
</protein>